<organism evidence="1 2">
    <name type="scientific">Citrullus colocynthis</name>
    <name type="common">colocynth</name>
    <dbReference type="NCBI Taxonomy" id="252529"/>
    <lineage>
        <taxon>Eukaryota</taxon>
        <taxon>Viridiplantae</taxon>
        <taxon>Streptophyta</taxon>
        <taxon>Embryophyta</taxon>
        <taxon>Tracheophyta</taxon>
        <taxon>Spermatophyta</taxon>
        <taxon>Magnoliopsida</taxon>
        <taxon>eudicotyledons</taxon>
        <taxon>Gunneridae</taxon>
        <taxon>Pentapetalae</taxon>
        <taxon>rosids</taxon>
        <taxon>fabids</taxon>
        <taxon>Cucurbitales</taxon>
        <taxon>Cucurbitaceae</taxon>
        <taxon>Benincaseae</taxon>
        <taxon>Citrullus</taxon>
    </lineage>
</organism>
<feature type="non-terminal residue" evidence="1">
    <location>
        <position position="71"/>
    </location>
</feature>
<gene>
    <name evidence="1" type="ORF">CITCOLO1_LOCUS14669</name>
</gene>
<keyword evidence="2" id="KW-1185">Reference proteome</keyword>
<reference evidence="1 2" key="1">
    <citation type="submission" date="2024-03" db="EMBL/GenBank/DDBJ databases">
        <authorList>
            <person name="Gkanogiannis A."/>
            <person name="Becerra Lopez-Lavalle L."/>
        </authorList>
    </citation>
    <scope>NUCLEOTIDE SEQUENCE [LARGE SCALE GENOMIC DNA]</scope>
</reference>
<dbReference type="PANTHER" id="PTHR38223">
    <property type="match status" value="1"/>
</dbReference>
<evidence type="ECO:0000313" key="2">
    <source>
        <dbReference type="Proteomes" id="UP001642487"/>
    </source>
</evidence>
<dbReference type="EMBL" id="OZ021739">
    <property type="protein sequence ID" value="CAK9322519.1"/>
    <property type="molecule type" value="Genomic_DNA"/>
</dbReference>
<dbReference type="Proteomes" id="UP001642487">
    <property type="component" value="Chromosome 5"/>
</dbReference>
<dbReference type="PANTHER" id="PTHR38223:SF4">
    <property type="match status" value="1"/>
</dbReference>
<proteinExistence type="predicted"/>
<sequence length="71" mass="7822">MAGLQYKFFPTDFLYPRLPSSDVIPDNVVVSVVPPKPDDPAAKPKGPIHHQTFLQANKKAVVEPIVSRSPK</sequence>
<evidence type="ECO:0000313" key="1">
    <source>
        <dbReference type="EMBL" id="CAK9322519.1"/>
    </source>
</evidence>
<protein>
    <submittedName>
        <fullName evidence="1">Uncharacterized protein</fullName>
    </submittedName>
</protein>
<name>A0ABP0YPR7_9ROSI</name>
<accession>A0ABP0YPR7</accession>